<accession>A0A1E5HD87</accession>
<comment type="caution">
    <text evidence="4">The sequence shown here is derived from an EMBL/GenBank/DDBJ whole genome shotgun (WGS) entry which is preliminary data.</text>
</comment>
<name>A0A1E5HD87_9ENTE</name>
<evidence type="ECO:0000259" key="3">
    <source>
        <dbReference type="SMART" id="SM00645"/>
    </source>
</evidence>
<dbReference type="EMBL" id="MIKC01000010">
    <property type="protein sequence ID" value="OEG22903.1"/>
    <property type="molecule type" value="Genomic_DNA"/>
</dbReference>
<feature type="signal peptide" evidence="2">
    <location>
        <begin position="1"/>
        <end position="27"/>
    </location>
</feature>
<keyword evidence="2" id="KW-0732">Signal</keyword>
<dbReference type="GO" id="GO:0008234">
    <property type="term" value="F:cysteine-type peptidase activity"/>
    <property type="evidence" value="ECO:0007669"/>
    <property type="project" value="InterPro"/>
</dbReference>
<feature type="domain" description="Peptidase C1A papain C-terminal" evidence="3">
    <location>
        <begin position="56"/>
        <end position="308"/>
    </location>
</feature>
<dbReference type="RefSeq" id="WP_069639673.1">
    <property type="nucleotide sequence ID" value="NZ_JAFBEZ010000019.1"/>
</dbReference>
<dbReference type="InterPro" id="IPR000668">
    <property type="entry name" value="Peptidase_C1A_C"/>
</dbReference>
<evidence type="ECO:0000313" key="4">
    <source>
        <dbReference type="EMBL" id="OEG22903.1"/>
    </source>
</evidence>
<organism evidence="4 5">
    <name type="scientific">Enterococcus ureilyticus</name>
    <dbReference type="NCBI Taxonomy" id="1131292"/>
    <lineage>
        <taxon>Bacteria</taxon>
        <taxon>Bacillati</taxon>
        <taxon>Bacillota</taxon>
        <taxon>Bacilli</taxon>
        <taxon>Lactobacillales</taxon>
        <taxon>Enterococcaceae</taxon>
        <taxon>Enterococcus</taxon>
    </lineage>
</organism>
<protein>
    <recommendedName>
        <fullName evidence="3">Peptidase C1A papain C-terminal domain-containing protein</fullName>
    </recommendedName>
</protein>
<dbReference type="InterPro" id="IPR013128">
    <property type="entry name" value="Peptidase_C1A"/>
</dbReference>
<evidence type="ECO:0000256" key="2">
    <source>
        <dbReference type="SAM" id="SignalP"/>
    </source>
</evidence>
<dbReference type="PANTHER" id="PTHR12411">
    <property type="entry name" value="CYSTEINE PROTEASE FAMILY C1-RELATED"/>
    <property type="match status" value="1"/>
</dbReference>
<dbReference type="AlphaFoldDB" id="A0A1E5HD87"/>
<dbReference type="CDD" id="cd02619">
    <property type="entry name" value="Peptidase_C1"/>
    <property type="match status" value="1"/>
</dbReference>
<evidence type="ECO:0000313" key="5">
    <source>
        <dbReference type="Proteomes" id="UP000094469"/>
    </source>
</evidence>
<proteinExistence type="inferred from homology"/>
<dbReference type="Gene3D" id="3.90.70.10">
    <property type="entry name" value="Cysteine proteinases"/>
    <property type="match status" value="1"/>
</dbReference>
<feature type="chain" id="PRO_5009178437" description="Peptidase C1A papain C-terminal domain-containing protein" evidence="2">
    <location>
        <begin position="28"/>
        <end position="482"/>
    </location>
</feature>
<sequence length="482" mass="54694">MKKRLFKQSGLLLFSVLFLYPSNEVLASPPTNGVIPDNSPAIEQPKLLERQTRTTLPRIHDPRTTNNLAVKNQGSLNICWAFASNAALEHHYEKKNGTPISLSERHSDYFFARNATSILNENPLAYNRYLGAGGQEAATFYSSIRWKSPVLEKDMPFQLSLKPLSLIDLDKPTPFHVQGIVDIPKLSKDYTNSEQVARVNEIKKETLTNGGVTFRNNGKYLQSTNAHYNAKTDSYFTAIKNNPSAINHVCLIVGWDDNFSKSNFSTPPSQNGAFIVKNSWGTSYNDGGYFYVSYEDYHLMTNDSHAINSIENNNNYTHQYSKTDFITPSTESSYSIDSPHYYLSNNYDAPKNNHEIIKAIGIRTVQYNTPYEIYINPNGTENKNLKNLIKVAEGIKESPGFETVRLKEHIPIYSKDKFSVVIKFKRPDGVALAYFPAEFTWISDKVDVSNQSFYSSSRSDTSLNFQSLKTDFYIHVYTDDLK</sequence>
<comment type="similarity">
    <text evidence="1">Belongs to the peptidase C1 family.</text>
</comment>
<dbReference type="InterPro" id="IPR040528">
    <property type="entry name" value="Lectin-like"/>
</dbReference>
<reference evidence="5" key="1">
    <citation type="submission" date="2016-09" db="EMBL/GenBank/DDBJ databases">
        <authorList>
            <person name="Gulvik C.A."/>
        </authorList>
    </citation>
    <scope>NUCLEOTIDE SEQUENCE [LARGE SCALE GENOMIC DNA]</scope>
    <source>
        <strain evidence="5">LMG 26676</strain>
    </source>
</reference>
<dbReference type="InterPro" id="IPR038765">
    <property type="entry name" value="Papain-like_cys_pep_sf"/>
</dbReference>
<evidence type="ECO:0000256" key="1">
    <source>
        <dbReference type="ARBA" id="ARBA00008455"/>
    </source>
</evidence>
<gene>
    <name evidence="4" type="ORF">BCR24_14345</name>
</gene>
<keyword evidence="5" id="KW-1185">Reference proteome</keyword>
<dbReference type="Pfam" id="PF00112">
    <property type="entry name" value="Peptidase_C1"/>
    <property type="match status" value="2"/>
</dbReference>
<dbReference type="OrthoDB" id="3648721at2"/>
<dbReference type="GO" id="GO:0006508">
    <property type="term" value="P:proteolysis"/>
    <property type="evidence" value="ECO:0007669"/>
    <property type="project" value="InterPro"/>
</dbReference>
<dbReference type="Proteomes" id="UP000094469">
    <property type="component" value="Unassembled WGS sequence"/>
</dbReference>
<dbReference type="SUPFAM" id="SSF54001">
    <property type="entry name" value="Cysteine proteinases"/>
    <property type="match status" value="1"/>
</dbReference>
<dbReference type="SMART" id="SM00645">
    <property type="entry name" value="Pept_C1"/>
    <property type="match status" value="1"/>
</dbReference>
<dbReference type="Pfam" id="PF18560">
    <property type="entry name" value="Lectin_like"/>
    <property type="match status" value="1"/>
</dbReference>
<dbReference type="STRING" id="1131292.BCR24_14345"/>